<dbReference type="PIRSF" id="PIRSF004846">
    <property type="entry name" value="ModA"/>
    <property type="match status" value="1"/>
</dbReference>
<dbReference type="InterPro" id="IPR005950">
    <property type="entry name" value="ModA"/>
</dbReference>
<evidence type="ECO:0000256" key="5">
    <source>
        <dbReference type="SAM" id="MobiDB-lite"/>
    </source>
</evidence>
<keyword evidence="4" id="KW-0500">Molybdenum</keyword>
<dbReference type="Pfam" id="PF13531">
    <property type="entry name" value="SBP_bac_11"/>
    <property type="match status" value="1"/>
</dbReference>
<dbReference type="RefSeq" id="WP_235052332.1">
    <property type="nucleotide sequence ID" value="NZ_JAKFHA010000006.1"/>
</dbReference>
<feature type="binding site" evidence="4">
    <location>
        <position position="214"/>
    </location>
    <ligand>
        <name>molybdate</name>
        <dbReference type="ChEBI" id="CHEBI:36264"/>
    </ligand>
</feature>
<protein>
    <submittedName>
        <fullName evidence="7">Molybdate ABC transporter substrate-binding protein</fullName>
    </submittedName>
</protein>
<feature type="binding site" evidence="4">
    <location>
        <position position="96"/>
    </location>
    <ligand>
        <name>molybdate</name>
        <dbReference type="ChEBI" id="CHEBI:36264"/>
    </ligand>
</feature>
<dbReference type="CDD" id="cd13538">
    <property type="entry name" value="PBP2_ModA_like_1"/>
    <property type="match status" value="1"/>
</dbReference>
<organism evidence="7 8">
    <name type="scientific">Yinghuangia soli</name>
    <dbReference type="NCBI Taxonomy" id="2908204"/>
    <lineage>
        <taxon>Bacteria</taxon>
        <taxon>Bacillati</taxon>
        <taxon>Actinomycetota</taxon>
        <taxon>Actinomycetes</taxon>
        <taxon>Kitasatosporales</taxon>
        <taxon>Streptomycetaceae</taxon>
        <taxon>Yinghuangia</taxon>
    </lineage>
</organism>
<accession>A0AA41PYY9</accession>
<comment type="similarity">
    <text evidence="1">Belongs to the bacterial solute-binding protein ModA family.</text>
</comment>
<evidence type="ECO:0000256" key="2">
    <source>
        <dbReference type="ARBA" id="ARBA00022723"/>
    </source>
</evidence>
<feature type="binding site" evidence="4">
    <location>
        <position position="68"/>
    </location>
    <ligand>
        <name>molybdate</name>
        <dbReference type="ChEBI" id="CHEBI:36264"/>
    </ligand>
</feature>
<keyword evidence="3 6" id="KW-0732">Signal</keyword>
<dbReference type="AlphaFoldDB" id="A0AA41PYY9"/>
<dbReference type="Proteomes" id="UP001165378">
    <property type="component" value="Unassembled WGS sequence"/>
</dbReference>
<dbReference type="Gene3D" id="3.40.190.10">
    <property type="entry name" value="Periplasmic binding protein-like II"/>
    <property type="match status" value="2"/>
</dbReference>
<evidence type="ECO:0000256" key="4">
    <source>
        <dbReference type="PIRSR" id="PIRSR004846-1"/>
    </source>
</evidence>
<evidence type="ECO:0000313" key="8">
    <source>
        <dbReference type="Proteomes" id="UP001165378"/>
    </source>
</evidence>
<dbReference type="EMBL" id="JAKFHA010000006">
    <property type="protein sequence ID" value="MCF2528157.1"/>
    <property type="molecule type" value="Genomic_DNA"/>
</dbReference>
<feature type="signal peptide" evidence="6">
    <location>
        <begin position="1"/>
        <end position="22"/>
    </location>
</feature>
<feature type="binding site" evidence="4">
    <location>
        <position position="196"/>
    </location>
    <ligand>
        <name>molybdate</name>
        <dbReference type="ChEBI" id="CHEBI:36264"/>
    </ligand>
</feature>
<comment type="caution">
    <text evidence="7">The sequence shown here is derived from an EMBL/GenBank/DDBJ whole genome shotgun (WGS) entry which is preliminary data.</text>
</comment>
<keyword evidence="8" id="KW-1185">Reference proteome</keyword>
<dbReference type="GO" id="GO:0030973">
    <property type="term" value="F:molybdate ion binding"/>
    <property type="evidence" value="ECO:0007669"/>
    <property type="project" value="TreeGrafter"/>
</dbReference>
<gene>
    <name evidence="7" type="primary">modA</name>
    <name evidence="7" type="ORF">LZ495_13110</name>
</gene>
<evidence type="ECO:0000256" key="3">
    <source>
        <dbReference type="ARBA" id="ARBA00022729"/>
    </source>
</evidence>
<dbReference type="NCBIfam" id="TIGR01256">
    <property type="entry name" value="modA"/>
    <property type="match status" value="1"/>
</dbReference>
<dbReference type="InterPro" id="IPR050682">
    <property type="entry name" value="ModA/WtpA"/>
</dbReference>
<proteinExistence type="inferred from homology"/>
<evidence type="ECO:0000256" key="6">
    <source>
        <dbReference type="SAM" id="SignalP"/>
    </source>
</evidence>
<feature type="compositionally biased region" description="Basic and acidic residues" evidence="5">
    <location>
        <begin position="30"/>
        <end position="39"/>
    </location>
</feature>
<keyword evidence="2 4" id="KW-0479">Metal-binding</keyword>
<feature type="chain" id="PRO_5041210586" evidence="6">
    <location>
        <begin position="23"/>
        <end position="278"/>
    </location>
</feature>
<dbReference type="GO" id="GO:0015689">
    <property type="term" value="P:molybdate ion transport"/>
    <property type="evidence" value="ECO:0007669"/>
    <property type="project" value="InterPro"/>
</dbReference>
<dbReference type="SUPFAM" id="SSF53850">
    <property type="entry name" value="Periplasmic binding protein-like II"/>
    <property type="match status" value="1"/>
</dbReference>
<dbReference type="PROSITE" id="PS51257">
    <property type="entry name" value="PROKAR_LIPOPROTEIN"/>
    <property type="match status" value="1"/>
</dbReference>
<evidence type="ECO:0000256" key="1">
    <source>
        <dbReference type="ARBA" id="ARBA00009175"/>
    </source>
</evidence>
<dbReference type="GO" id="GO:0046872">
    <property type="term" value="F:metal ion binding"/>
    <property type="evidence" value="ECO:0007669"/>
    <property type="project" value="UniProtKB-KW"/>
</dbReference>
<evidence type="ECO:0000313" key="7">
    <source>
        <dbReference type="EMBL" id="MCF2528157.1"/>
    </source>
</evidence>
<name>A0AA41PYY9_9ACTN</name>
<feature type="region of interest" description="Disordered" evidence="5">
    <location>
        <begin position="25"/>
        <end position="57"/>
    </location>
</feature>
<dbReference type="PANTHER" id="PTHR30632:SF0">
    <property type="entry name" value="SULFATE-BINDING PROTEIN"/>
    <property type="match status" value="1"/>
</dbReference>
<sequence length="278" mass="28636">MRSLRRAAAPIAAVSAALLLVAGCGDDDKDDKGKKDDKSTGQTPGGSGAPSAPADKPASTITVLAAASLTSAFEEAGKAYTKNHKDQNVKFSFAGSQELAAQVKQGAPADVIATADTKTMDGLAAQVNAPQVFAKNKLTILVAPGNPKKITSLADLSRGDLTVVLAGPTVPVGRYAREALGKAGVAVKPKSEEVDVKAVVTRVRMGEADAGIVYTTDAKSAGEAVASVEIPDQHNVVASYPVAVIKESKQQDPAAAFTQWLRTPEAQEILKKYGFAAP</sequence>
<reference evidence="7" key="1">
    <citation type="submission" date="2022-01" db="EMBL/GenBank/DDBJ databases">
        <title>Genome-Based Taxonomic Classification of the Phylum Actinobacteria.</title>
        <authorList>
            <person name="Gao Y."/>
        </authorList>
    </citation>
    <scope>NUCLEOTIDE SEQUENCE</scope>
    <source>
        <strain evidence="7">KLBMP 8922</strain>
    </source>
</reference>
<dbReference type="PANTHER" id="PTHR30632">
    <property type="entry name" value="MOLYBDATE-BINDING PERIPLASMIC PROTEIN"/>
    <property type="match status" value="1"/>
</dbReference>